<reference evidence="1" key="2">
    <citation type="journal article" date="2015" name="Data Brief">
        <title>Shoot transcriptome of the giant reed, Arundo donax.</title>
        <authorList>
            <person name="Barrero R.A."/>
            <person name="Guerrero F.D."/>
            <person name="Moolhuijzen P."/>
            <person name="Goolsby J.A."/>
            <person name="Tidwell J."/>
            <person name="Bellgard S.E."/>
            <person name="Bellgard M.I."/>
        </authorList>
    </citation>
    <scope>NUCLEOTIDE SEQUENCE</scope>
    <source>
        <tissue evidence="1">Shoot tissue taken approximately 20 cm above the soil surface</tissue>
    </source>
</reference>
<dbReference type="EMBL" id="GBRH01186213">
    <property type="protein sequence ID" value="JAE11683.1"/>
    <property type="molecule type" value="Transcribed_RNA"/>
</dbReference>
<organism evidence="1">
    <name type="scientific">Arundo donax</name>
    <name type="common">Giant reed</name>
    <name type="synonym">Donax arundinaceus</name>
    <dbReference type="NCBI Taxonomy" id="35708"/>
    <lineage>
        <taxon>Eukaryota</taxon>
        <taxon>Viridiplantae</taxon>
        <taxon>Streptophyta</taxon>
        <taxon>Embryophyta</taxon>
        <taxon>Tracheophyta</taxon>
        <taxon>Spermatophyta</taxon>
        <taxon>Magnoliopsida</taxon>
        <taxon>Liliopsida</taxon>
        <taxon>Poales</taxon>
        <taxon>Poaceae</taxon>
        <taxon>PACMAD clade</taxon>
        <taxon>Arundinoideae</taxon>
        <taxon>Arundineae</taxon>
        <taxon>Arundo</taxon>
    </lineage>
</organism>
<sequence length="15" mass="1816">MHQSRSRTKILCEVK</sequence>
<evidence type="ECO:0000313" key="1">
    <source>
        <dbReference type="EMBL" id="JAE11683.1"/>
    </source>
</evidence>
<reference evidence="1" key="1">
    <citation type="submission" date="2014-09" db="EMBL/GenBank/DDBJ databases">
        <authorList>
            <person name="Magalhaes I.L.F."/>
            <person name="Oliveira U."/>
            <person name="Santos F.R."/>
            <person name="Vidigal T.H.D.A."/>
            <person name="Brescovit A.D."/>
            <person name="Santos A.J."/>
        </authorList>
    </citation>
    <scope>NUCLEOTIDE SEQUENCE</scope>
    <source>
        <tissue evidence="1">Shoot tissue taken approximately 20 cm above the soil surface</tissue>
    </source>
</reference>
<name>A0A0A9FTP1_ARUDO</name>
<protein>
    <submittedName>
        <fullName evidence="1">Uncharacterized protein</fullName>
    </submittedName>
</protein>
<accession>A0A0A9FTP1</accession>
<proteinExistence type="predicted"/>